<dbReference type="InterPro" id="IPR036397">
    <property type="entry name" value="RNaseH_sf"/>
</dbReference>
<dbReference type="PANTHER" id="PTHR46814:SF1">
    <property type="entry name" value="EGALITARIAN, ISOFORM B"/>
    <property type="match status" value="1"/>
</dbReference>
<keyword evidence="3" id="KW-1185">Reference proteome</keyword>
<evidence type="ECO:0000259" key="1">
    <source>
        <dbReference type="Pfam" id="PF01612"/>
    </source>
</evidence>
<dbReference type="SUPFAM" id="SSF53098">
    <property type="entry name" value="Ribonuclease H-like"/>
    <property type="match status" value="1"/>
</dbReference>
<dbReference type="GO" id="GO:0008408">
    <property type="term" value="F:3'-5' exonuclease activity"/>
    <property type="evidence" value="ECO:0007669"/>
    <property type="project" value="InterPro"/>
</dbReference>
<dbReference type="InterPro" id="IPR002562">
    <property type="entry name" value="3'-5'_exonuclease_dom"/>
</dbReference>
<dbReference type="Pfam" id="PF01612">
    <property type="entry name" value="DNA_pol_A_exo1"/>
    <property type="match status" value="1"/>
</dbReference>
<accession>A0A8H5GKH5</accession>
<feature type="domain" description="3'-5' exonuclease" evidence="1">
    <location>
        <begin position="33"/>
        <end position="137"/>
    </location>
</feature>
<dbReference type="EMBL" id="JAACJM010000023">
    <property type="protein sequence ID" value="KAF5366415.1"/>
    <property type="molecule type" value="Genomic_DNA"/>
</dbReference>
<dbReference type="PANTHER" id="PTHR46814">
    <property type="entry name" value="EGALITARIAN, ISOFORM B"/>
    <property type="match status" value="1"/>
</dbReference>
<dbReference type="AlphaFoldDB" id="A0A8H5GKH5"/>
<protein>
    <recommendedName>
        <fullName evidence="1">3'-5' exonuclease domain-containing protein</fullName>
    </recommendedName>
</protein>
<gene>
    <name evidence="2" type="ORF">D9758_009777</name>
</gene>
<evidence type="ECO:0000313" key="2">
    <source>
        <dbReference type="EMBL" id="KAF5366415.1"/>
    </source>
</evidence>
<dbReference type="GO" id="GO:0003676">
    <property type="term" value="F:nucleic acid binding"/>
    <property type="evidence" value="ECO:0007669"/>
    <property type="project" value="InterPro"/>
</dbReference>
<reference evidence="2 3" key="1">
    <citation type="journal article" date="2020" name="ISME J.">
        <title>Uncovering the hidden diversity of litter-decomposition mechanisms in mushroom-forming fungi.</title>
        <authorList>
            <person name="Floudas D."/>
            <person name="Bentzer J."/>
            <person name="Ahren D."/>
            <person name="Johansson T."/>
            <person name="Persson P."/>
            <person name="Tunlid A."/>
        </authorList>
    </citation>
    <scope>NUCLEOTIDE SEQUENCE [LARGE SCALE GENOMIC DNA]</scope>
    <source>
        <strain evidence="2 3">CBS 291.85</strain>
    </source>
</reference>
<sequence length="290" mass="32862">MASQNDLSALFARLSLPATSNRRQDSGFLLCDNATTIREAVGVLKSCSTLILDCEALSLGNKGGRLSLISIRTTPVSTARTFVIDALALTKEELQPILDLIQSKDVRKVVFDGRMDYCALFFEYNIRIQNVVDVQLADVQSRTLRGETTFNQRGRLIGYLLYGEVTGWKRERYEQVHMLPGVAKCLKDHGILGVQDKTVVDHTKWLQRPLSAQYLSYAAQDVYIIGIIYDHFLKKRLVGTELPEQSARYVSIWENDQPLQGDVTLVSYSQSQQMGLKDRRLEFLQQISYM</sequence>
<name>A0A8H5GKH5_9AGAR</name>
<dbReference type="OrthoDB" id="26838at2759"/>
<dbReference type="Gene3D" id="3.30.420.10">
    <property type="entry name" value="Ribonuclease H-like superfamily/Ribonuclease H"/>
    <property type="match status" value="1"/>
</dbReference>
<dbReference type="InterPro" id="IPR012337">
    <property type="entry name" value="RNaseH-like_sf"/>
</dbReference>
<dbReference type="Proteomes" id="UP000559256">
    <property type="component" value="Unassembled WGS sequence"/>
</dbReference>
<evidence type="ECO:0000313" key="3">
    <source>
        <dbReference type="Proteomes" id="UP000559256"/>
    </source>
</evidence>
<organism evidence="2 3">
    <name type="scientific">Tetrapyrgos nigripes</name>
    <dbReference type="NCBI Taxonomy" id="182062"/>
    <lineage>
        <taxon>Eukaryota</taxon>
        <taxon>Fungi</taxon>
        <taxon>Dikarya</taxon>
        <taxon>Basidiomycota</taxon>
        <taxon>Agaricomycotina</taxon>
        <taxon>Agaricomycetes</taxon>
        <taxon>Agaricomycetidae</taxon>
        <taxon>Agaricales</taxon>
        <taxon>Marasmiineae</taxon>
        <taxon>Marasmiaceae</taxon>
        <taxon>Tetrapyrgos</taxon>
    </lineage>
</organism>
<proteinExistence type="predicted"/>
<dbReference type="GO" id="GO:0006139">
    <property type="term" value="P:nucleobase-containing compound metabolic process"/>
    <property type="evidence" value="ECO:0007669"/>
    <property type="project" value="InterPro"/>
</dbReference>
<comment type="caution">
    <text evidence="2">The sequence shown here is derived from an EMBL/GenBank/DDBJ whole genome shotgun (WGS) entry which is preliminary data.</text>
</comment>